<feature type="compositionally biased region" description="Basic and acidic residues" evidence="2">
    <location>
        <begin position="682"/>
        <end position="714"/>
    </location>
</feature>
<name>A0A1S3HIV1_LINAN</name>
<feature type="compositionally biased region" description="Polar residues" evidence="2">
    <location>
        <begin position="802"/>
        <end position="811"/>
    </location>
</feature>
<protein>
    <submittedName>
        <fullName evidence="4">Centrosomal protein of 131 kDa-like</fullName>
    </submittedName>
</protein>
<dbReference type="PANTHER" id="PTHR31540:SF1">
    <property type="entry name" value="CENTROSOMAL PROTEIN OF 131 KDA"/>
    <property type="match status" value="1"/>
</dbReference>
<sequence length="1506" mass="173082">MTSKKYSDDLDLSLTGSQISALSSSRRPSSALGGKRPCSASGAREKTSASLANGLGSSGSSLSGGAKKKHARGSSFNAPLSQRSDDKSSTEKTPRKLKPRLSSGDEFLALFENAQPKIKQASSKAVKPTGAIKAVHNDLLPKNSPLPVSARSTSTVNSQLTDRSETNSRRPHSIFHPVSARSSMTVDSDAVPEVTHRTDHTADEWFRRSGGSVVTRQSVESTRKPQALELESVVTADEVDEQTADSARLNSQRPKSPPKSLNLNANSIANNMKSPPMTSVAKTSFSDMENSFQNIKHKTPVNQVKRSPSTPVGRNIAEDYIKTVNMSATKIQRWYRRQCSRRKRGSSVEVSRAGEAAMKRLLQQKKQQREEQKDREQKELAAKERAEEEQKKRREERARQARQQAIQLFPFILDLFCFRDEFLALFENAQPKIKQASSKAVKPTGAIKAVHNDLLPKNSPLPVSARSTSTVNSQLTDRSETNSRRPHSIFHPVSARSSMTVDSDAVPEVTHRTDHTADEWFRRSGGSVVTRPSVESTRKSQALELESVVTAVEVDEQTADSARLNSQRPKSPPKSLNLNANSIANNMKSPPMTSVAKTSFSDMENSFQNIKHKTPVNQVKRSPSTPVGRNIAEDYIKTVNMSATKIQRWYRRQCSRRKRGSSVEVSRAGEAAMKRLLQQKKQQREEQKDREQKELAAKERAEEEQKKRREERARQARQQAIQELQKKREEKRLENKQIVEEELANLEASGKVGKNSRSNVKKRPARSKKSDNKTAEDSDSDPPLKTPESFNRKVEEIFQDNGPLNNEVESQPTDRTEVTREEAEGGEVQGATARTVSQAATKTTLDDLLETLKELEAEDKFPSPKNEKKAWAESNEKHSGGSEDESYLTSDKLEKLNARDNVKKSGTMTEDKLRSILSFLDDVDTAERLSEIDHINQEDVNRHTAEVFELPPMLVPSADEIVQMEHASAAAAEVTNTVLAQKLELEEKKRTVAMLQKALNQQRELTVRHAKETEKEMKKRLFVQKEEYEEAIKRHLSFIDQLIDDKKVLGERCEQLDKDVKTMVKKYTDKIKSLEENHQIEMDKVKEMTSAAEKIRREKWIDEKTKKIKEMTVKGLEPEIQRLIAKHKQEMKKLKQIHEAELLNADERAGGRYVRMNEELREQLEREKDMACQRERELARDRYEKQLQQEEEAYQQQRRRLYQEIAEEKERIAQQAARQRTEMDKLQRQLEESHQNAVEAMRSEYDTAREEQERRHEAEIRDMKEKVKLEKDAWEENYKKKQETWLIQKERELKEQVRRERDKEIELVIQRLEEDASSSREECERAAENRIKRIRDKYEGEIQELDRSERQAMEKYNEMKARLTEYEGENERFKVQLRQKDREIADAKKLYEKLSSERGQVTDIVRQEFADRIVATEEECKRLKQEMAEMKSRHRIELEKSKEEIEQIHKAKDEEMEEVHKRVKQAIAKKEETVNQLRQQYQAAVKRADHLEGLLEQQRKQLLGKK</sequence>
<dbReference type="InterPro" id="IPR030465">
    <property type="entry name" value="CEP131"/>
</dbReference>
<feature type="compositionally biased region" description="Basic and acidic residues" evidence="2">
    <location>
        <begin position="83"/>
        <end position="94"/>
    </location>
</feature>
<feature type="region of interest" description="Disordered" evidence="2">
    <location>
        <begin position="232"/>
        <end position="264"/>
    </location>
</feature>
<feature type="region of interest" description="Disordered" evidence="2">
    <location>
        <begin position="1213"/>
        <end position="1242"/>
    </location>
</feature>
<feature type="compositionally biased region" description="Low complexity" evidence="2">
    <location>
        <begin position="48"/>
        <end position="65"/>
    </location>
</feature>
<dbReference type="GO" id="GO:0005929">
    <property type="term" value="C:cilium"/>
    <property type="evidence" value="ECO:0007669"/>
    <property type="project" value="GOC"/>
</dbReference>
<dbReference type="GO" id="GO:0035735">
    <property type="term" value="P:intraciliary transport involved in cilium assembly"/>
    <property type="evidence" value="ECO:0007669"/>
    <property type="project" value="InterPro"/>
</dbReference>
<feature type="compositionally biased region" description="Basic and acidic residues" evidence="2">
    <location>
        <begin position="855"/>
        <end position="881"/>
    </location>
</feature>
<dbReference type="PANTHER" id="PTHR31540">
    <property type="entry name" value="CENTROSOMAL PROTEIN OF 131 KDA"/>
    <property type="match status" value="1"/>
</dbReference>
<feature type="region of interest" description="Disordered" evidence="2">
    <location>
        <begin position="136"/>
        <end position="196"/>
    </location>
</feature>
<accession>A0A1S3HIV1</accession>
<keyword evidence="1" id="KW-0175">Coiled coil</keyword>
<dbReference type="GO" id="GO:0010824">
    <property type="term" value="P:regulation of centrosome duplication"/>
    <property type="evidence" value="ECO:0007669"/>
    <property type="project" value="TreeGrafter"/>
</dbReference>
<dbReference type="InterPro" id="IPR000048">
    <property type="entry name" value="IQ_motif_EF-hand-BS"/>
</dbReference>
<dbReference type="SMART" id="SM00015">
    <property type="entry name" value="IQ"/>
    <property type="match status" value="2"/>
</dbReference>
<dbReference type="OrthoDB" id="197735at2759"/>
<feature type="compositionally biased region" description="Low complexity" evidence="2">
    <location>
        <begin position="575"/>
        <end position="586"/>
    </location>
</feature>
<dbReference type="GO" id="GO:0034451">
    <property type="term" value="C:centriolar satellite"/>
    <property type="evidence" value="ECO:0007669"/>
    <property type="project" value="TreeGrafter"/>
</dbReference>
<proteinExistence type="predicted"/>
<dbReference type="Proteomes" id="UP000085678">
    <property type="component" value="Unplaced"/>
</dbReference>
<dbReference type="RefSeq" id="XP_013385942.1">
    <property type="nucleotide sequence ID" value="XM_013530488.1"/>
</dbReference>
<gene>
    <name evidence="4" type="primary">LOC106155593</name>
</gene>
<feature type="region of interest" description="Disordered" evidence="2">
    <location>
        <begin position="362"/>
        <end position="396"/>
    </location>
</feature>
<feature type="region of interest" description="Disordered" evidence="2">
    <location>
        <begin position="17"/>
        <end position="103"/>
    </location>
</feature>
<feature type="compositionally biased region" description="Polar residues" evidence="2">
    <location>
        <begin position="244"/>
        <end position="254"/>
    </location>
</feature>
<feature type="compositionally biased region" description="Basic and acidic residues" evidence="2">
    <location>
        <begin position="367"/>
        <end position="396"/>
    </location>
</feature>
<feature type="compositionally biased region" description="Polar residues" evidence="2">
    <location>
        <begin position="150"/>
        <end position="161"/>
    </location>
</feature>
<feature type="region of interest" description="Disordered" evidence="2">
    <location>
        <begin position="457"/>
        <end position="488"/>
    </location>
</feature>
<feature type="region of interest" description="Disordered" evidence="2">
    <location>
        <begin position="556"/>
        <end position="591"/>
    </location>
</feature>
<feature type="compositionally biased region" description="Low complexity" evidence="2">
    <location>
        <begin position="20"/>
        <end position="34"/>
    </location>
</feature>
<feature type="compositionally biased region" description="Polar residues" evidence="2">
    <location>
        <begin position="559"/>
        <end position="569"/>
    </location>
</feature>
<evidence type="ECO:0000313" key="4">
    <source>
        <dbReference type="RefSeq" id="XP_013385942.1"/>
    </source>
</evidence>
<evidence type="ECO:0000256" key="1">
    <source>
        <dbReference type="SAM" id="Coils"/>
    </source>
</evidence>
<feature type="compositionally biased region" description="Polar residues" evidence="2">
    <location>
        <begin position="465"/>
        <end position="476"/>
    </location>
</feature>
<feature type="coiled-coil region" evidence="1">
    <location>
        <begin position="985"/>
        <end position="1091"/>
    </location>
</feature>
<dbReference type="GeneID" id="106155593"/>
<reference evidence="4" key="1">
    <citation type="submission" date="2025-08" db="UniProtKB">
        <authorList>
            <consortium name="RefSeq"/>
        </authorList>
    </citation>
    <scope>IDENTIFICATION</scope>
    <source>
        <tissue evidence="4">Gonads</tissue>
    </source>
</reference>
<evidence type="ECO:0000313" key="3">
    <source>
        <dbReference type="Proteomes" id="UP000085678"/>
    </source>
</evidence>
<feature type="region of interest" description="Disordered" evidence="2">
    <location>
        <begin position="677"/>
        <end position="839"/>
    </location>
</feature>
<keyword evidence="3" id="KW-1185">Reference proteome</keyword>
<dbReference type="STRING" id="7574.A0A1S3HIV1"/>
<feature type="compositionally biased region" description="Basic and acidic residues" evidence="2">
    <location>
        <begin position="1219"/>
        <end position="1234"/>
    </location>
</feature>
<feature type="compositionally biased region" description="Basic and acidic residues" evidence="2">
    <location>
        <begin position="724"/>
        <end position="739"/>
    </location>
</feature>
<organism evidence="3 4">
    <name type="scientific">Lingula anatina</name>
    <name type="common">Brachiopod</name>
    <name type="synonym">Lingula unguis</name>
    <dbReference type="NCBI Taxonomy" id="7574"/>
    <lineage>
        <taxon>Eukaryota</taxon>
        <taxon>Metazoa</taxon>
        <taxon>Spiralia</taxon>
        <taxon>Lophotrochozoa</taxon>
        <taxon>Brachiopoda</taxon>
        <taxon>Linguliformea</taxon>
        <taxon>Lingulata</taxon>
        <taxon>Lingulida</taxon>
        <taxon>Linguloidea</taxon>
        <taxon>Lingulidae</taxon>
        <taxon>Lingula</taxon>
    </lineage>
</organism>
<evidence type="ECO:0000256" key="2">
    <source>
        <dbReference type="SAM" id="MobiDB-lite"/>
    </source>
</evidence>
<feature type="region of interest" description="Disordered" evidence="2">
    <location>
        <begin position="855"/>
        <end position="889"/>
    </location>
</feature>
<dbReference type="InParanoid" id="A0A1S3HIV1"/>
<feature type="compositionally biased region" description="Basic and acidic residues" evidence="2">
    <location>
        <begin position="812"/>
        <end position="823"/>
    </location>
</feature>
<dbReference type="KEGG" id="lak:106155593"/>